<comment type="catalytic activity">
    <reaction evidence="1">
        <text>ATP + protein L-histidine = ADP + protein N-phospho-L-histidine.</text>
        <dbReference type="EC" id="2.7.13.3"/>
    </reaction>
</comment>
<dbReference type="CDD" id="cd00082">
    <property type="entry name" value="HisKA"/>
    <property type="match status" value="1"/>
</dbReference>
<dbReference type="GO" id="GO:0000155">
    <property type="term" value="F:phosphorelay sensor kinase activity"/>
    <property type="evidence" value="ECO:0007669"/>
    <property type="project" value="InterPro"/>
</dbReference>
<dbReference type="CDD" id="cd06225">
    <property type="entry name" value="HAMP"/>
    <property type="match status" value="1"/>
</dbReference>
<evidence type="ECO:0000256" key="6">
    <source>
        <dbReference type="ARBA" id="ARBA00022679"/>
    </source>
</evidence>
<dbReference type="PROSITE" id="PS50885">
    <property type="entry name" value="HAMP"/>
    <property type="match status" value="1"/>
</dbReference>
<evidence type="ECO:0000256" key="9">
    <source>
        <dbReference type="ARBA" id="ARBA00022777"/>
    </source>
</evidence>
<dbReference type="Gene3D" id="6.10.340.10">
    <property type="match status" value="1"/>
</dbReference>
<reference evidence="16 17" key="1">
    <citation type="submission" date="2015-09" db="EMBL/GenBank/DDBJ databases">
        <authorList>
            <consortium name="Pathogen Informatics"/>
        </authorList>
    </citation>
    <scope>NUCLEOTIDE SEQUENCE [LARGE SCALE GENOMIC DNA]</scope>
    <source>
        <strain evidence="16 17">2789STDY5608891</strain>
    </source>
</reference>
<dbReference type="GO" id="GO:0005886">
    <property type="term" value="C:plasma membrane"/>
    <property type="evidence" value="ECO:0007669"/>
    <property type="project" value="UniProtKB-SubCell"/>
</dbReference>
<evidence type="ECO:0000256" key="1">
    <source>
        <dbReference type="ARBA" id="ARBA00000085"/>
    </source>
</evidence>
<dbReference type="SMART" id="SM00388">
    <property type="entry name" value="HisKA"/>
    <property type="match status" value="1"/>
</dbReference>
<dbReference type="InterPro" id="IPR036097">
    <property type="entry name" value="HisK_dim/P_sf"/>
</dbReference>
<dbReference type="AlphaFoldDB" id="A0A173UUN5"/>
<dbReference type="PANTHER" id="PTHR45528">
    <property type="entry name" value="SENSOR HISTIDINE KINASE CPXA"/>
    <property type="match status" value="1"/>
</dbReference>
<dbReference type="EMBL" id="CYYA01000016">
    <property type="protein sequence ID" value="CUN18110.1"/>
    <property type="molecule type" value="Genomic_DNA"/>
</dbReference>
<dbReference type="InterPro" id="IPR003660">
    <property type="entry name" value="HAMP_dom"/>
</dbReference>
<evidence type="ECO:0000256" key="14">
    <source>
        <dbReference type="SAM" id="Phobius"/>
    </source>
</evidence>
<dbReference type="GO" id="GO:0005524">
    <property type="term" value="F:ATP binding"/>
    <property type="evidence" value="ECO:0007669"/>
    <property type="project" value="UniProtKB-KW"/>
</dbReference>
<keyword evidence="8" id="KW-0547">Nucleotide-binding</keyword>
<feature type="transmembrane region" description="Helical" evidence="14">
    <location>
        <begin position="155"/>
        <end position="179"/>
    </location>
</feature>
<accession>A0A173UUN5</accession>
<feature type="transmembrane region" description="Helical" evidence="14">
    <location>
        <begin position="20"/>
        <end position="40"/>
    </location>
</feature>
<keyword evidence="5" id="KW-0597">Phosphoprotein</keyword>
<evidence type="ECO:0000256" key="12">
    <source>
        <dbReference type="ARBA" id="ARBA00023012"/>
    </source>
</evidence>
<feature type="domain" description="HAMP" evidence="15">
    <location>
        <begin position="186"/>
        <end position="232"/>
    </location>
</feature>
<evidence type="ECO:0000259" key="15">
    <source>
        <dbReference type="PROSITE" id="PS50885"/>
    </source>
</evidence>
<evidence type="ECO:0000256" key="7">
    <source>
        <dbReference type="ARBA" id="ARBA00022692"/>
    </source>
</evidence>
<evidence type="ECO:0000256" key="3">
    <source>
        <dbReference type="ARBA" id="ARBA00012438"/>
    </source>
</evidence>
<keyword evidence="10" id="KW-0067">ATP-binding</keyword>
<gene>
    <name evidence="16" type="ORF">ERS852448_02249</name>
</gene>
<dbReference type="InterPro" id="IPR036890">
    <property type="entry name" value="HATPase_C_sf"/>
</dbReference>
<name>A0A173UUN5_EUBRA</name>
<keyword evidence="6" id="KW-0808">Transferase</keyword>
<evidence type="ECO:0000256" key="10">
    <source>
        <dbReference type="ARBA" id="ARBA00022840"/>
    </source>
</evidence>
<sequence>MDNQRHTLNKKSEHVYHYKIAGLVAGALFFGTLISAVLFLSGDKILHSYFETSDYLYRIETHRMYTLQNWVNENNISASDTDQLSEWMSQQNLSNMFIQRNDNSLFRNLSTKSFSSSTVFQIQSLPDVAKRNAHRIDFSDGAADVFIYEGFEQKYYIILFLSTGLIGILTSMLIFFSGFKKEINDIRILNQKISDIGAGSLDTPISITGNDEIAYLTSGIESMRVSLLEKEQHEQEMKQAQQRLVLGMAHDLRTPLATLLTDLELLKRQPSETDKLKYAERALIKTQEIRTLSDQLFEYFLASAAEPVLLEPCESAKYALGDYLSELYLYLSQEGFEVYAEELFSQEVKVRIHMEYMNRIINNIFSNIQKYADRQEPIFFSTNRTDDYLIISFRNKIAAAPYSPSTGIGVKNIALMMQKMNGKMEQFADSTYYEIQLYFPICQDSFPSESTC</sequence>
<dbReference type="Gene3D" id="1.10.287.130">
    <property type="match status" value="1"/>
</dbReference>
<dbReference type="Gene3D" id="3.30.565.10">
    <property type="entry name" value="Histidine kinase-like ATPase, C-terminal domain"/>
    <property type="match status" value="1"/>
</dbReference>
<dbReference type="Pfam" id="PF00512">
    <property type="entry name" value="HisKA"/>
    <property type="match status" value="1"/>
</dbReference>
<comment type="subcellular location">
    <subcellularLocation>
        <location evidence="2">Cell membrane</location>
        <topology evidence="2">Multi-pass membrane protein</topology>
    </subcellularLocation>
</comment>
<evidence type="ECO:0000313" key="16">
    <source>
        <dbReference type="EMBL" id="CUN18110.1"/>
    </source>
</evidence>
<evidence type="ECO:0000256" key="4">
    <source>
        <dbReference type="ARBA" id="ARBA00022475"/>
    </source>
</evidence>
<keyword evidence="4" id="KW-1003">Cell membrane</keyword>
<keyword evidence="11 14" id="KW-1133">Transmembrane helix</keyword>
<keyword evidence="12" id="KW-0902">Two-component regulatory system</keyword>
<dbReference type="PANTHER" id="PTHR45528:SF1">
    <property type="entry name" value="SENSOR HISTIDINE KINASE CPXA"/>
    <property type="match status" value="1"/>
</dbReference>
<dbReference type="STRING" id="39490.ERS852448_02249"/>
<dbReference type="SUPFAM" id="SSF47384">
    <property type="entry name" value="Homodimeric domain of signal transducing histidine kinase"/>
    <property type="match status" value="1"/>
</dbReference>
<keyword evidence="7 14" id="KW-0812">Transmembrane</keyword>
<dbReference type="Proteomes" id="UP000095492">
    <property type="component" value="Unassembled WGS sequence"/>
</dbReference>
<dbReference type="SUPFAM" id="SSF55874">
    <property type="entry name" value="ATPase domain of HSP90 chaperone/DNA topoisomerase II/histidine kinase"/>
    <property type="match status" value="1"/>
</dbReference>
<dbReference type="InterPro" id="IPR050398">
    <property type="entry name" value="HssS/ArlS-like"/>
</dbReference>
<evidence type="ECO:0000313" key="17">
    <source>
        <dbReference type="Proteomes" id="UP000095492"/>
    </source>
</evidence>
<protein>
    <recommendedName>
        <fullName evidence="3">histidine kinase</fullName>
        <ecNumber evidence="3">2.7.13.3</ecNumber>
    </recommendedName>
</protein>
<evidence type="ECO:0000256" key="5">
    <source>
        <dbReference type="ARBA" id="ARBA00022553"/>
    </source>
</evidence>
<evidence type="ECO:0000256" key="11">
    <source>
        <dbReference type="ARBA" id="ARBA00022989"/>
    </source>
</evidence>
<dbReference type="EC" id="2.7.13.3" evidence="3"/>
<organism evidence="16 17">
    <name type="scientific">Eubacterium ramulus</name>
    <dbReference type="NCBI Taxonomy" id="39490"/>
    <lineage>
        <taxon>Bacteria</taxon>
        <taxon>Bacillati</taxon>
        <taxon>Bacillota</taxon>
        <taxon>Clostridia</taxon>
        <taxon>Eubacteriales</taxon>
        <taxon>Eubacteriaceae</taxon>
        <taxon>Eubacterium</taxon>
    </lineage>
</organism>
<dbReference type="InterPro" id="IPR003661">
    <property type="entry name" value="HisK_dim/P_dom"/>
</dbReference>
<evidence type="ECO:0000256" key="13">
    <source>
        <dbReference type="ARBA" id="ARBA00023136"/>
    </source>
</evidence>
<evidence type="ECO:0000256" key="2">
    <source>
        <dbReference type="ARBA" id="ARBA00004651"/>
    </source>
</evidence>
<keyword evidence="13 14" id="KW-0472">Membrane</keyword>
<dbReference type="SMART" id="SM00304">
    <property type="entry name" value="HAMP"/>
    <property type="match status" value="1"/>
</dbReference>
<proteinExistence type="predicted"/>
<evidence type="ECO:0000256" key="8">
    <source>
        <dbReference type="ARBA" id="ARBA00022741"/>
    </source>
</evidence>
<keyword evidence="9 16" id="KW-0418">Kinase</keyword>